<proteinExistence type="predicted"/>
<dbReference type="AlphaFoldDB" id="A0A9P6E9C2"/>
<dbReference type="Pfam" id="PF14033">
    <property type="entry name" value="DUF4246"/>
    <property type="match status" value="1"/>
</dbReference>
<organism evidence="4 5">
    <name type="scientific">Crepidotus variabilis</name>
    <dbReference type="NCBI Taxonomy" id="179855"/>
    <lineage>
        <taxon>Eukaryota</taxon>
        <taxon>Fungi</taxon>
        <taxon>Dikarya</taxon>
        <taxon>Basidiomycota</taxon>
        <taxon>Agaricomycotina</taxon>
        <taxon>Agaricomycetes</taxon>
        <taxon>Agaricomycetidae</taxon>
        <taxon>Agaricales</taxon>
        <taxon>Agaricineae</taxon>
        <taxon>Crepidotaceae</taxon>
        <taxon>Crepidotus</taxon>
    </lineage>
</organism>
<keyword evidence="5" id="KW-1185">Reference proteome</keyword>
<gene>
    <name evidence="4" type="ORF">CPB83DRAFT_871114</name>
</gene>
<feature type="domain" description="DUF4246" evidence="3">
    <location>
        <begin position="16"/>
        <end position="88"/>
    </location>
</feature>
<evidence type="ECO:0000313" key="5">
    <source>
        <dbReference type="Proteomes" id="UP000807306"/>
    </source>
</evidence>
<feature type="domain" description="DUF4246" evidence="2">
    <location>
        <begin position="100"/>
        <end position="544"/>
    </location>
</feature>
<dbReference type="EMBL" id="MU157892">
    <property type="protein sequence ID" value="KAF9524845.1"/>
    <property type="molecule type" value="Genomic_DNA"/>
</dbReference>
<dbReference type="PANTHER" id="PTHR33119">
    <property type="entry name" value="IFI3P"/>
    <property type="match status" value="1"/>
</dbReference>
<reference evidence="4" key="1">
    <citation type="submission" date="2020-11" db="EMBL/GenBank/DDBJ databases">
        <authorList>
            <consortium name="DOE Joint Genome Institute"/>
            <person name="Ahrendt S."/>
            <person name="Riley R."/>
            <person name="Andreopoulos W."/>
            <person name="Labutti K."/>
            <person name="Pangilinan J."/>
            <person name="Ruiz-Duenas F.J."/>
            <person name="Barrasa J.M."/>
            <person name="Sanchez-Garcia M."/>
            <person name="Camarero S."/>
            <person name="Miyauchi S."/>
            <person name="Serrano A."/>
            <person name="Linde D."/>
            <person name="Babiker R."/>
            <person name="Drula E."/>
            <person name="Ayuso-Fernandez I."/>
            <person name="Pacheco R."/>
            <person name="Padilla G."/>
            <person name="Ferreira P."/>
            <person name="Barriuso J."/>
            <person name="Kellner H."/>
            <person name="Castanera R."/>
            <person name="Alfaro M."/>
            <person name="Ramirez L."/>
            <person name="Pisabarro A.G."/>
            <person name="Kuo A."/>
            <person name="Tritt A."/>
            <person name="Lipzen A."/>
            <person name="He G."/>
            <person name="Yan M."/>
            <person name="Ng V."/>
            <person name="Cullen D."/>
            <person name="Martin F."/>
            <person name="Rosso M.-N."/>
            <person name="Henrissat B."/>
            <person name="Hibbett D."/>
            <person name="Martinez A.T."/>
            <person name="Grigoriev I.V."/>
        </authorList>
    </citation>
    <scope>NUCLEOTIDE SEQUENCE</scope>
    <source>
        <strain evidence="4">CBS 506.95</strain>
    </source>
</reference>
<sequence length="616" mass="69735">MSTSSTKDALLKQFKLPGFGFPLEYSTPNTPYHLFPNALNTADMDSGSVKQQILTLRELSMLQFMSIITDKVDWHVNSEGIASKWKAEACEAKDSNMTKDMADYCIDELRHEASLYVAAAATGLPPPITTLPGDVVKSDTAVSFELKMALQVAVTTFENAIPTKFKDWHPGSHEMVWDLVHPSLFPLVYGRSRILPGGRSTTLLDCVQGCGEGVISAPQSRPEITPSGHGGHRSRRFTKELSDRAFSTKFQWLPCEVDISGEHARITTYINSLHPTKEEKLYKILEKLMDASIPLWNKTLAPLADKTFVRSRRINYDCVEYDPDPEEGSETEGPQQGDDEDEDDYWDRRQEWIRETRVVVQPEPNASFSPQSQPAHFNLRERYSKTGLQVIVKLANIQLTPDKPQYQGGSWHVEGQLNEHIVATSLYYYSSDNITISTLAFRQQGDTETIEMGVNYQQNHNEWLEDVFGCEQGSGVQEIGCVETGEGRLLTFPNILQHRVGEFELADPTKPGHRKIVAFFLVDPNIKVISTAHVPCQQQEWWWETVMERDKKHGNNAIVDKIPVELQDKILEDVDFPMSLEDAKALRLELMEERQAHVQVADLAFRIHSAFNLCEH</sequence>
<name>A0A9P6E9C2_9AGAR</name>
<protein>
    <submittedName>
        <fullName evidence="4">Uncharacterized protein</fullName>
    </submittedName>
</protein>
<dbReference type="OrthoDB" id="415532at2759"/>
<evidence type="ECO:0000259" key="3">
    <source>
        <dbReference type="Pfam" id="PF21666"/>
    </source>
</evidence>
<evidence type="ECO:0000256" key="1">
    <source>
        <dbReference type="SAM" id="MobiDB-lite"/>
    </source>
</evidence>
<feature type="region of interest" description="Disordered" evidence="1">
    <location>
        <begin position="319"/>
        <end position="344"/>
    </location>
</feature>
<comment type="caution">
    <text evidence="4">The sequence shown here is derived from an EMBL/GenBank/DDBJ whole genome shotgun (WGS) entry which is preliminary data.</text>
</comment>
<evidence type="ECO:0000313" key="4">
    <source>
        <dbReference type="EMBL" id="KAF9524845.1"/>
    </source>
</evidence>
<feature type="compositionally biased region" description="Acidic residues" evidence="1">
    <location>
        <begin position="319"/>
        <end position="330"/>
    </location>
</feature>
<dbReference type="InterPro" id="IPR049192">
    <property type="entry name" value="DUF4246_C"/>
</dbReference>
<dbReference type="InterPro" id="IPR049207">
    <property type="entry name" value="DUF4246_N"/>
</dbReference>
<dbReference type="Proteomes" id="UP000807306">
    <property type="component" value="Unassembled WGS sequence"/>
</dbReference>
<dbReference type="Pfam" id="PF21666">
    <property type="entry name" value="DUF4246_N"/>
    <property type="match status" value="1"/>
</dbReference>
<dbReference type="PANTHER" id="PTHR33119:SF1">
    <property type="entry name" value="FE2OG DIOXYGENASE DOMAIN-CONTAINING PROTEIN"/>
    <property type="match status" value="1"/>
</dbReference>
<accession>A0A9P6E9C2</accession>
<dbReference type="InterPro" id="IPR025340">
    <property type="entry name" value="DUF4246"/>
</dbReference>
<evidence type="ECO:0000259" key="2">
    <source>
        <dbReference type="Pfam" id="PF14033"/>
    </source>
</evidence>